<proteinExistence type="predicted"/>
<dbReference type="EMBL" id="JAOYFB010000002">
    <property type="protein sequence ID" value="KAK4007546.1"/>
    <property type="molecule type" value="Genomic_DNA"/>
</dbReference>
<evidence type="ECO:0000313" key="2">
    <source>
        <dbReference type="Proteomes" id="UP001234178"/>
    </source>
</evidence>
<name>A0ABQ9Z3T7_9CRUS</name>
<comment type="caution">
    <text evidence="1">The sequence shown here is derived from an EMBL/GenBank/DDBJ whole genome shotgun (WGS) entry which is preliminary data.</text>
</comment>
<sequence>MEQIPTGRTKTSASRSSCSVELIKKYKLMVSQCIYIEYNVSTLKTSIFHSVYMWKYKLMCIHTD</sequence>
<gene>
    <name evidence="1" type="ORF">OUZ56_012704</name>
</gene>
<accession>A0ABQ9Z3T7</accession>
<organism evidence="1 2">
    <name type="scientific">Daphnia magna</name>
    <dbReference type="NCBI Taxonomy" id="35525"/>
    <lineage>
        <taxon>Eukaryota</taxon>
        <taxon>Metazoa</taxon>
        <taxon>Ecdysozoa</taxon>
        <taxon>Arthropoda</taxon>
        <taxon>Crustacea</taxon>
        <taxon>Branchiopoda</taxon>
        <taxon>Diplostraca</taxon>
        <taxon>Cladocera</taxon>
        <taxon>Anomopoda</taxon>
        <taxon>Daphniidae</taxon>
        <taxon>Daphnia</taxon>
    </lineage>
</organism>
<reference evidence="1 2" key="1">
    <citation type="journal article" date="2023" name="Nucleic Acids Res.">
        <title>The hologenome of Daphnia magna reveals possible DNA methylation and microbiome-mediated evolution of the host genome.</title>
        <authorList>
            <person name="Chaturvedi A."/>
            <person name="Li X."/>
            <person name="Dhandapani V."/>
            <person name="Marshall H."/>
            <person name="Kissane S."/>
            <person name="Cuenca-Cambronero M."/>
            <person name="Asole G."/>
            <person name="Calvet F."/>
            <person name="Ruiz-Romero M."/>
            <person name="Marangio P."/>
            <person name="Guigo R."/>
            <person name="Rago D."/>
            <person name="Mirbahai L."/>
            <person name="Eastwood N."/>
            <person name="Colbourne J.K."/>
            <person name="Zhou J."/>
            <person name="Mallon E."/>
            <person name="Orsini L."/>
        </authorList>
    </citation>
    <scope>NUCLEOTIDE SEQUENCE [LARGE SCALE GENOMIC DNA]</scope>
    <source>
        <strain evidence="1">LRV0_1</strain>
    </source>
</reference>
<protein>
    <submittedName>
        <fullName evidence="1">Uncharacterized protein</fullName>
    </submittedName>
</protein>
<keyword evidence="2" id="KW-1185">Reference proteome</keyword>
<dbReference type="Proteomes" id="UP001234178">
    <property type="component" value="Unassembled WGS sequence"/>
</dbReference>
<evidence type="ECO:0000313" key="1">
    <source>
        <dbReference type="EMBL" id="KAK4007546.1"/>
    </source>
</evidence>